<protein>
    <submittedName>
        <fullName evidence="5">Uncharacterized protein</fullName>
    </submittedName>
</protein>
<evidence type="ECO:0000256" key="3">
    <source>
        <dbReference type="PROSITE-ProRule" id="PRU00221"/>
    </source>
</evidence>
<evidence type="ECO:0000313" key="5">
    <source>
        <dbReference type="EMBL" id="OAX38462.1"/>
    </source>
</evidence>
<dbReference type="SMART" id="SM00320">
    <property type="entry name" value="WD40"/>
    <property type="match status" value="1"/>
</dbReference>
<dbReference type="OrthoDB" id="2690496at2759"/>
<dbReference type="InterPro" id="IPR011047">
    <property type="entry name" value="Quinoprotein_ADH-like_sf"/>
</dbReference>
<dbReference type="EMBL" id="KV448294">
    <property type="protein sequence ID" value="OAX38462.1"/>
    <property type="molecule type" value="Genomic_DNA"/>
</dbReference>
<dbReference type="PROSITE" id="PS50082">
    <property type="entry name" value="WD_REPEATS_2"/>
    <property type="match status" value="1"/>
</dbReference>
<name>A0A1B7N0V6_9AGAM</name>
<evidence type="ECO:0000313" key="6">
    <source>
        <dbReference type="Proteomes" id="UP000092154"/>
    </source>
</evidence>
<feature type="compositionally biased region" description="Basic and acidic residues" evidence="4">
    <location>
        <begin position="250"/>
        <end position="259"/>
    </location>
</feature>
<organism evidence="5 6">
    <name type="scientific">Rhizopogon vinicolor AM-OR11-026</name>
    <dbReference type="NCBI Taxonomy" id="1314800"/>
    <lineage>
        <taxon>Eukaryota</taxon>
        <taxon>Fungi</taxon>
        <taxon>Dikarya</taxon>
        <taxon>Basidiomycota</taxon>
        <taxon>Agaricomycotina</taxon>
        <taxon>Agaricomycetes</taxon>
        <taxon>Agaricomycetidae</taxon>
        <taxon>Boletales</taxon>
        <taxon>Suillineae</taxon>
        <taxon>Rhizopogonaceae</taxon>
        <taxon>Rhizopogon</taxon>
    </lineage>
</organism>
<proteinExistence type="predicted"/>
<keyword evidence="2" id="KW-0677">Repeat</keyword>
<dbReference type="Gene3D" id="2.130.10.10">
    <property type="entry name" value="YVTN repeat-like/Quinoprotein amine dehydrogenase"/>
    <property type="match status" value="1"/>
</dbReference>
<keyword evidence="1 3" id="KW-0853">WD repeat</keyword>
<dbReference type="InterPro" id="IPR001680">
    <property type="entry name" value="WD40_rpt"/>
</dbReference>
<dbReference type="AlphaFoldDB" id="A0A1B7N0V6"/>
<dbReference type="InterPro" id="IPR015943">
    <property type="entry name" value="WD40/YVTN_repeat-like_dom_sf"/>
</dbReference>
<dbReference type="InParanoid" id="A0A1B7N0V6"/>
<evidence type="ECO:0000256" key="2">
    <source>
        <dbReference type="ARBA" id="ARBA00022737"/>
    </source>
</evidence>
<dbReference type="PROSITE" id="PS00678">
    <property type="entry name" value="WD_REPEATS_1"/>
    <property type="match status" value="1"/>
</dbReference>
<gene>
    <name evidence="5" type="ORF">K503DRAFT_800435</name>
</gene>
<sequence length="383" mass="42424">MGANRHSAGSRRRRLCHLLVSERSPPFGPTLQHEDYVLGAAISADGKLLVTGCYDSNAYIWDIHTILKDAGLEELLSLPDVPQNGLEQKVQSTEEASRKSLIDPSDYFHSSLLPSLTEPSQVDATDLFALPQGDENPYDNFFPSSSQSPLDRKRRWWNFPNFSVPRPPVDECGVRWQERLKHGFRGLSRSSVAAPANDKPIDPTPKWNVGGGDNSVECDKDVDGPRNNDKGKDRQVLTAGAETSPPDDPPAPHDNDHNAKPGTRPHSSARRRPALSSSSASRPHDIVIRFFLPLRRPQPNADESMELIHNPGSTTSRHQHSPHPVLVAPMRDREALYVSPQPKRVSEQVKRIRKPTWWACCILFICCVCDAGVGTDGAHDSSD</sequence>
<keyword evidence="6" id="KW-1185">Reference proteome</keyword>
<dbReference type="Proteomes" id="UP000092154">
    <property type="component" value="Unassembled WGS sequence"/>
</dbReference>
<feature type="region of interest" description="Disordered" evidence="4">
    <location>
        <begin position="191"/>
        <end position="280"/>
    </location>
</feature>
<evidence type="ECO:0000256" key="1">
    <source>
        <dbReference type="ARBA" id="ARBA00022574"/>
    </source>
</evidence>
<feature type="repeat" description="WD" evidence="3">
    <location>
        <begin position="30"/>
        <end position="65"/>
    </location>
</feature>
<dbReference type="PROSITE" id="PS50294">
    <property type="entry name" value="WD_REPEATS_REGION"/>
    <property type="match status" value="1"/>
</dbReference>
<evidence type="ECO:0000256" key="4">
    <source>
        <dbReference type="SAM" id="MobiDB-lite"/>
    </source>
</evidence>
<dbReference type="SUPFAM" id="SSF50998">
    <property type="entry name" value="Quinoprotein alcohol dehydrogenase-like"/>
    <property type="match status" value="1"/>
</dbReference>
<reference evidence="5 6" key="1">
    <citation type="submission" date="2016-06" db="EMBL/GenBank/DDBJ databases">
        <title>Comparative genomics of the ectomycorrhizal sister species Rhizopogon vinicolor and Rhizopogon vesiculosus (Basidiomycota: Boletales) reveals a divergence of the mating type B locus.</title>
        <authorList>
            <consortium name="DOE Joint Genome Institute"/>
            <person name="Mujic A.B."/>
            <person name="Kuo A."/>
            <person name="Tritt A."/>
            <person name="Lipzen A."/>
            <person name="Chen C."/>
            <person name="Johnson J."/>
            <person name="Sharma A."/>
            <person name="Barry K."/>
            <person name="Grigoriev I.V."/>
            <person name="Spatafora J.W."/>
        </authorList>
    </citation>
    <scope>NUCLEOTIDE SEQUENCE [LARGE SCALE GENOMIC DNA]</scope>
    <source>
        <strain evidence="5 6">AM-OR11-026</strain>
    </source>
</reference>
<accession>A0A1B7N0V6</accession>
<dbReference type="InterPro" id="IPR019775">
    <property type="entry name" value="WD40_repeat_CS"/>
</dbReference>
<feature type="compositionally biased region" description="Basic and acidic residues" evidence="4">
    <location>
        <begin position="217"/>
        <end position="235"/>
    </location>
</feature>